<proteinExistence type="predicted"/>
<dbReference type="InterPro" id="IPR046118">
    <property type="entry name" value="DUF6115"/>
</dbReference>
<accession>A0ABT5VBU9</accession>
<sequence length="169" mass="19659">MIQFLVTTSLVLHLLTFLWIVTLLQKINNQQTPAVDEEKLKREIEDLLFAYTSEMKEENQQLLEQLNKYKQESSTASSIKRSEDQVKAPEVMMSTEMKEENKRPPASKEQIEYEDYQPPALEVEETEMYEQSNTAKVLSLSKQGYSAEEIAKKLQLGKGEVELMIKFYQ</sequence>
<dbReference type="EMBL" id="JAOTPO010000003">
    <property type="protein sequence ID" value="MDE5412939.1"/>
    <property type="molecule type" value="Genomic_DNA"/>
</dbReference>
<name>A0ABT5VBU9_9BACI</name>
<evidence type="ECO:0008006" key="4">
    <source>
        <dbReference type="Google" id="ProtNLM"/>
    </source>
</evidence>
<evidence type="ECO:0000256" key="1">
    <source>
        <dbReference type="SAM" id="MobiDB-lite"/>
    </source>
</evidence>
<organism evidence="2 3">
    <name type="scientific">Alkalihalobacterium chitinilyticum</name>
    <dbReference type="NCBI Taxonomy" id="2980103"/>
    <lineage>
        <taxon>Bacteria</taxon>
        <taxon>Bacillati</taxon>
        <taxon>Bacillota</taxon>
        <taxon>Bacilli</taxon>
        <taxon>Bacillales</taxon>
        <taxon>Bacillaceae</taxon>
        <taxon>Alkalihalobacterium</taxon>
    </lineage>
</organism>
<protein>
    <recommendedName>
        <fullName evidence="4">Swarming motility protein SwrB</fullName>
    </recommendedName>
</protein>
<reference evidence="2" key="1">
    <citation type="submission" date="2024-05" db="EMBL/GenBank/DDBJ databases">
        <title>Alkalihalobacillus sp. strain MEB203 novel alkaliphilic bacterium from Lonar Lake, India.</title>
        <authorList>
            <person name="Joshi A."/>
            <person name="Thite S."/>
            <person name="Mengade P."/>
        </authorList>
    </citation>
    <scope>NUCLEOTIDE SEQUENCE</scope>
    <source>
        <strain evidence="2">MEB 203</strain>
    </source>
</reference>
<feature type="region of interest" description="Disordered" evidence="1">
    <location>
        <begin position="70"/>
        <end position="111"/>
    </location>
</feature>
<comment type="caution">
    <text evidence="2">The sequence shown here is derived from an EMBL/GenBank/DDBJ whole genome shotgun (WGS) entry which is preliminary data.</text>
</comment>
<keyword evidence="3" id="KW-1185">Reference proteome</keyword>
<dbReference type="Proteomes" id="UP001148125">
    <property type="component" value="Unassembled WGS sequence"/>
</dbReference>
<dbReference type="RefSeq" id="WP_275117568.1">
    <property type="nucleotide sequence ID" value="NZ_JAOTPO010000003.1"/>
</dbReference>
<dbReference type="Pfam" id="PF19610">
    <property type="entry name" value="DUF6115"/>
    <property type="match status" value="1"/>
</dbReference>
<evidence type="ECO:0000313" key="2">
    <source>
        <dbReference type="EMBL" id="MDE5412939.1"/>
    </source>
</evidence>
<gene>
    <name evidence="2" type="ORF">N7Z68_06045</name>
</gene>
<evidence type="ECO:0000313" key="3">
    <source>
        <dbReference type="Proteomes" id="UP001148125"/>
    </source>
</evidence>